<name>A0ABX0LES1_9NEIS</name>
<dbReference type="EMBL" id="JAAOMA010000049">
    <property type="protein sequence ID" value="NHR08069.1"/>
    <property type="molecule type" value="Genomic_DNA"/>
</dbReference>
<reference evidence="1 2" key="1">
    <citation type="submission" date="2020-03" db="EMBL/GenBank/DDBJ databases">
        <title>Draft genome sequence of environmentally isolated cultures.</title>
        <authorList>
            <person name="Wilson H.S."/>
            <person name="De Leon M.E."/>
        </authorList>
    </citation>
    <scope>NUCLEOTIDE SEQUENCE [LARGE SCALE GENOMIC DNA]</scope>
    <source>
        <strain evidence="1 2">HSC-31F16</strain>
    </source>
</reference>
<protein>
    <submittedName>
        <fullName evidence="1">Uncharacterized protein</fullName>
    </submittedName>
</protein>
<gene>
    <name evidence="1" type="ORF">HA052_23030</name>
</gene>
<keyword evidence="2" id="KW-1185">Reference proteome</keyword>
<accession>A0ABX0LES1</accession>
<dbReference type="RefSeq" id="WP_166453774.1">
    <property type="nucleotide sequence ID" value="NZ_JAAOMA010000049.1"/>
</dbReference>
<sequence>MDAKPVKGGKAGGEVKFRDQAFKSRTLITPDGVAVAVEGFAVTTSEPAIIQYLEQHPEFTREE</sequence>
<comment type="caution">
    <text evidence="1">The sequence shown here is derived from an EMBL/GenBank/DDBJ whole genome shotgun (WGS) entry which is preliminary data.</text>
</comment>
<dbReference type="Proteomes" id="UP001515641">
    <property type="component" value="Unassembled WGS sequence"/>
</dbReference>
<organism evidence="1 2">
    <name type="scientific">Chromobacterium fluminis</name>
    <dbReference type="NCBI Taxonomy" id="3044269"/>
    <lineage>
        <taxon>Bacteria</taxon>
        <taxon>Pseudomonadati</taxon>
        <taxon>Pseudomonadota</taxon>
        <taxon>Betaproteobacteria</taxon>
        <taxon>Neisseriales</taxon>
        <taxon>Chromobacteriaceae</taxon>
        <taxon>Chromobacterium</taxon>
    </lineage>
</organism>
<proteinExistence type="predicted"/>
<evidence type="ECO:0000313" key="1">
    <source>
        <dbReference type="EMBL" id="NHR08069.1"/>
    </source>
</evidence>
<evidence type="ECO:0000313" key="2">
    <source>
        <dbReference type="Proteomes" id="UP001515641"/>
    </source>
</evidence>